<dbReference type="CDD" id="cd09123">
    <property type="entry name" value="PLDc_Tdp1_2"/>
    <property type="match status" value="1"/>
</dbReference>
<feature type="binding site" evidence="10">
    <location>
        <position position="228"/>
    </location>
    <ligand>
        <name>substrate</name>
    </ligand>
</feature>
<dbReference type="InterPro" id="IPR010347">
    <property type="entry name" value="Tdp1"/>
</dbReference>
<comment type="subcellular location">
    <subcellularLocation>
        <location evidence="1">Nucleus</location>
    </subcellularLocation>
</comment>
<evidence type="ECO:0000256" key="5">
    <source>
        <dbReference type="ARBA" id="ARBA00022801"/>
    </source>
</evidence>
<dbReference type="Proteomes" id="UP000077266">
    <property type="component" value="Unassembled WGS sequence"/>
</dbReference>
<dbReference type="InParanoid" id="A0A165JL26"/>
<dbReference type="SUPFAM" id="SSF56024">
    <property type="entry name" value="Phospholipase D/nuclease"/>
    <property type="match status" value="2"/>
</dbReference>
<dbReference type="GO" id="GO:0005634">
    <property type="term" value="C:nucleus"/>
    <property type="evidence" value="ECO:0007669"/>
    <property type="project" value="UniProtKB-SubCell"/>
</dbReference>
<dbReference type="AlphaFoldDB" id="A0A165JL26"/>
<feature type="binding site" evidence="10">
    <location>
        <position position="475"/>
    </location>
    <ligand>
        <name>substrate</name>
    </ligand>
</feature>
<keyword evidence="4" id="KW-0227">DNA damage</keyword>
<dbReference type="Gene3D" id="3.30.870.10">
    <property type="entry name" value="Endonuclease Chain A"/>
    <property type="match status" value="2"/>
</dbReference>
<sequence>MDDDDGALAMAIAASLEDSKRKDVIVIDSDSEPDDPDAQFQRDLDAALKASQADPARASGMTAPADTPAMSSFMLERKKLEAERLARQKRLRGEDSTTSSAREGGDDDDDADKPPPQKSSASTSSNSGLFWDGELRPTANMHVDADKATGPVFRLTEIIGDKNDLAFAVVSSYSNDIAWLMSMFPDKVPVVLVNHPMSEGGNDLHFLSTNWLLVSPAMPANRGAMHIKLLLLFYKSGRLRVVIPTANLLQMDWRDIENYVWVQDIPKLMSPTPFAKLPKDNFAAILTDTLKILNVGHALTSFQKTGQWPGMPIHALDELRMWWDWSRVTAKLVPSFVGRHEGWPNVVRVGHTALLKSLRDMGADCPPHMKLTLECQGSSIGRYSTQWMNEFYCSARGEPSEKFTWIGNKSLREKLPYPPIKILFPSLRTVDNSVLGRIGGGTMFCDPDMWRAPKFPRDNFYDSNSKRGRVLMHTKMILGIFEHDSNFNVKGKRKGDPYDTDDDDDDEVQIVGETPKKKKREKLAGWLYVGSHNFTPSAWGTLSGSRITPVLNITNFELGVVLPIKEPEQLDEMVAWKRPARKYNLPQDVPWMQKTHLPT</sequence>
<dbReference type="GO" id="GO:0006281">
    <property type="term" value="P:DNA repair"/>
    <property type="evidence" value="ECO:0007669"/>
    <property type="project" value="UniProtKB-KW"/>
</dbReference>
<evidence type="ECO:0000313" key="13">
    <source>
        <dbReference type="Proteomes" id="UP000077266"/>
    </source>
</evidence>
<dbReference type="FunCoup" id="A0A165JL26">
    <property type="interactions" value="617"/>
</dbReference>
<dbReference type="PANTHER" id="PTHR12415:SF0">
    <property type="entry name" value="TYROSYL-DNA PHOSPHODIESTERASE 1"/>
    <property type="match status" value="1"/>
</dbReference>
<evidence type="ECO:0000256" key="11">
    <source>
        <dbReference type="SAM" id="MobiDB-lite"/>
    </source>
</evidence>
<dbReference type="EMBL" id="KV425964">
    <property type="protein sequence ID" value="KZV95003.1"/>
    <property type="molecule type" value="Genomic_DNA"/>
</dbReference>
<dbReference type="PANTHER" id="PTHR12415">
    <property type="entry name" value="TYROSYL-DNA PHOSPHODIESTERASE 1"/>
    <property type="match status" value="1"/>
</dbReference>
<proteinExistence type="inferred from homology"/>
<dbReference type="OrthoDB" id="47785at2759"/>
<evidence type="ECO:0000256" key="7">
    <source>
        <dbReference type="ARBA" id="ARBA00023204"/>
    </source>
</evidence>
<keyword evidence="5" id="KW-0378">Hydrolase</keyword>
<evidence type="ECO:0000256" key="2">
    <source>
        <dbReference type="ARBA" id="ARBA00010205"/>
    </source>
</evidence>
<feature type="active site" description="Proton donor/acceptor" evidence="9">
    <location>
        <position position="473"/>
    </location>
</feature>
<dbReference type="GO" id="GO:0004527">
    <property type="term" value="F:exonuclease activity"/>
    <property type="evidence" value="ECO:0007669"/>
    <property type="project" value="UniProtKB-KW"/>
</dbReference>
<feature type="active site" description="Nucleophile" evidence="9">
    <location>
        <position position="226"/>
    </location>
</feature>
<name>A0A165JL26_EXIGL</name>
<organism evidence="12 13">
    <name type="scientific">Exidia glandulosa HHB12029</name>
    <dbReference type="NCBI Taxonomy" id="1314781"/>
    <lineage>
        <taxon>Eukaryota</taxon>
        <taxon>Fungi</taxon>
        <taxon>Dikarya</taxon>
        <taxon>Basidiomycota</taxon>
        <taxon>Agaricomycotina</taxon>
        <taxon>Agaricomycetes</taxon>
        <taxon>Auriculariales</taxon>
        <taxon>Exidiaceae</taxon>
        <taxon>Exidia</taxon>
    </lineage>
</organism>
<evidence type="ECO:0000256" key="10">
    <source>
        <dbReference type="PIRSR" id="PIRSR610347-2"/>
    </source>
</evidence>
<evidence type="ECO:0000256" key="4">
    <source>
        <dbReference type="ARBA" id="ARBA00022763"/>
    </source>
</evidence>
<evidence type="ECO:0000256" key="1">
    <source>
        <dbReference type="ARBA" id="ARBA00004123"/>
    </source>
</evidence>
<keyword evidence="3" id="KW-0540">Nuclease</keyword>
<dbReference type="GO" id="GO:0003697">
    <property type="term" value="F:single-stranded DNA binding"/>
    <property type="evidence" value="ECO:0007669"/>
    <property type="project" value="TreeGrafter"/>
</dbReference>
<feature type="compositionally biased region" description="Polar residues" evidence="11">
    <location>
        <begin position="118"/>
        <end position="128"/>
    </location>
</feature>
<dbReference type="GO" id="GO:0003690">
    <property type="term" value="F:double-stranded DNA binding"/>
    <property type="evidence" value="ECO:0007669"/>
    <property type="project" value="TreeGrafter"/>
</dbReference>
<keyword evidence="7" id="KW-0234">DNA repair</keyword>
<dbReference type="CDD" id="cd09122">
    <property type="entry name" value="PLDc_Tdp1_1"/>
    <property type="match status" value="1"/>
</dbReference>
<dbReference type="STRING" id="1314781.A0A165JL26"/>
<feature type="region of interest" description="Disordered" evidence="11">
    <location>
        <begin position="19"/>
        <end position="131"/>
    </location>
</feature>
<keyword evidence="13" id="KW-1185">Reference proteome</keyword>
<evidence type="ECO:0000256" key="6">
    <source>
        <dbReference type="ARBA" id="ARBA00022839"/>
    </source>
</evidence>
<evidence type="ECO:0000256" key="8">
    <source>
        <dbReference type="ARBA" id="ARBA00023242"/>
    </source>
</evidence>
<protein>
    <submittedName>
        <fullName evidence="12">Phospholipase D/nuclease</fullName>
    </submittedName>
</protein>
<reference evidence="12 13" key="1">
    <citation type="journal article" date="2016" name="Mol. Biol. Evol.">
        <title>Comparative Genomics of Early-Diverging Mushroom-Forming Fungi Provides Insights into the Origins of Lignocellulose Decay Capabilities.</title>
        <authorList>
            <person name="Nagy L.G."/>
            <person name="Riley R."/>
            <person name="Tritt A."/>
            <person name="Adam C."/>
            <person name="Daum C."/>
            <person name="Floudas D."/>
            <person name="Sun H."/>
            <person name="Yadav J.S."/>
            <person name="Pangilinan J."/>
            <person name="Larsson K.H."/>
            <person name="Matsuura K."/>
            <person name="Barry K."/>
            <person name="Labutti K."/>
            <person name="Kuo R."/>
            <person name="Ohm R.A."/>
            <person name="Bhattacharya S.S."/>
            <person name="Shirouzu T."/>
            <person name="Yoshinaga Y."/>
            <person name="Martin F.M."/>
            <person name="Grigoriev I.V."/>
            <person name="Hibbett D.S."/>
        </authorList>
    </citation>
    <scope>NUCLEOTIDE SEQUENCE [LARGE SCALE GENOMIC DNA]</scope>
    <source>
        <strain evidence="12 13">HHB12029</strain>
    </source>
</reference>
<gene>
    <name evidence="12" type="ORF">EXIGLDRAFT_736067</name>
</gene>
<keyword evidence="8" id="KW-0539">Nucleus</keyword>
<evidence type="ECO:0000256" key="9">
    <source>
        <dbReference type="PIRSR" id="PIRSR610347-1"/>
    </source>
</evidence>
<keyword evidence="6" id="KW-0269">Exonuclease</keyword>
<dbReference type="Pfam" id="PF06087">
    <property type="entry name" value="Tyr-DNA_phospho"/>
    <property type="match status" value="1"/>
</dbReference>
<accession>A0A165JL26</accession>
<evidence type="ECO:0000313" key="12">
    <source>
        <dbReference type="EMBL" id="KZV95003.1"/>
    </source>
</evidence>
<feature type="compositionally biased region" description="Basic and acidic residues" evidence="11">
    <location>
        <begin position="75"/>
        <end position="95"/>
    </location>
</feature>
<comment type="similarity">
    <text evidence="2">Belongs to the tyrosyl-DNA phosphodiesterase family.</text>
</comment>
<dbReference type="GO" id="GO:0017005">
    <property type="term" value="F:3'-tyrosyl-DNA phosphodiesterase activity"/>
    <property type="evidence" value="ECO:0007669"/>
    <property type="project" value="TreeGrafter"/>
</dbReference>
<evidence type="ECO:0000256" key="3">
    <source>
        <dbReference type="ARBA" id="ARBA00022722"/>
    </source>
</evidence>